<dbReference type="SUPFAM" id="SSF53474">
    <property type="entry name" value="alpha/beta-Hydrolases"/>
    <property type="match status" value="1"/>
</dbReference>
<dbReference type="GO" id="GO:0005576">
    <property type="term" value="C:extracellular region"/>
    <property type="evidence" value="ECO:0007669"/>
    <property type="project" value="InterPro"/>
</dbReference>
<dbReference type="Proteomes" id="UP000295705">
    <property type="component" value="Unassembled WGS sequence"/>
</dbReference>
<dbReference type="NCBIfam" id="TIGR01840">
    <property type="entry name" value="esterase_phb"/>
    <property type="match status" value="1"/>
</dbReference>
<dbReference type="InterPro" id="IPR050955">
    <property type="entry name" value="Plant_Biomass_Hydrol_Est"/>
</dbReference>
<reference evidence="4 5" key="1">
    <citation type="submission" date="2019-03" db="EMBL/GenBank/DDBJ databases">
        <title>Genomic Encyclopedia of Type Strains, Phase IV (KMG-IV): sequencing the most valuable type-strain genomes for metagenomic binning, comparative biology and taxonomic classification.</title>
        <authorList>
            <person name="Goeker M."/>
        </authorList>
    </citation>
    <scope>NUCLEOTIDE SEQUENCE [LARGE SCALE GENOMIC DNA]</scope>
    <source>
        <strain evidence="4 5">DSM 45775</strain>
    </source>
</reference>
<protein>
    <submittedName>
        <fullName evidence="4">Poly(Hydroxyalkanoate) depolymerase family esterase</fullName>
    </submittedName>
</protein>
<dbReference type="PANTHER" id="PTHR43037">
    <property type="entry name" value="UNNAMED PRODUCT-RELATED"/>
    <property type="match status" value="1"/>
</dbReference>
<keyword evidence="5" id="KW-1185">Reference proteome</keyword>
<dbReference type="AlphaFoldDB" id="A0A4R6UZW7"/>
<dbReference type="RefSeq" id="WP_208114350.1">
    <property type="nucleotide sequence ID" value="NZ_BAABHR010000040.1"/>
</dbReference>
<evidence type="ECO:0000256" key="3">
    <source>
        <dbReference type="SAM" id="MobiDB-lite"/>
    </source>
</evidence>
<evidence type="ECO:0000313" key="5">
    <source>
        <dbReference type="Proteomes" id="UP000295705"/>
    </source>
</evidence>
<feature type="region of interest" description="Disordered" evidence="3">
    <location>
        <begin position="28"/>
        <end position="63"/>
    </location>
</feature>
<evidence type="ECO:0000313" key="4">
    <source>
        <dbReference type="EMBL" id="TDQ51699.1"/>
    </source>
</evidence>
<dbReference type="InterPro" id="IPR029058">
    <property type="entry name" value="AB_hydrolase_fold"/>
</dbReference>
<gene>
    <name evidence="4" type="ORF">EV188_10859</name>
</gene>
<dbReference type="PANTHER" id="PTHR43037:SF1">
    <property type="entry name" value="BLL1128 PROTEIN"/>
    <property type="match status" value="1"/>
</dbReference>
<evidence type="ECO:0000256" key="2">
    <source>
        <dbReference type="ARBA" id="ARBA00022801"/>
    </source>
</evidence>
<comment type="caution">
    <text evidence="4">The sequence shown here is derived from an EMBL/GenBank/DDBJ whole genome shotgun (WGS) entry which is preliminary data.</text>
</comment>
<keyword evidence="2" id="KW-0378">Hydrolase</keyword>
<evidence type="ECO:0000256" key="1">
    <source>
        <dbReference type="ARBA" id="ARBA00022729"/>
    </source>
</evidence>
<sequence length="337" mass="33869">MFRRMTETTRLVREGHLLDATATIQERLGGGLPGMPGGTAGTTSTTAGGSRAGGTVTRGSASAGGDRRAYRLFVPTGLGPGAPLVVMLHGGTQDADGFAACTGMDEAAERAGVAVVYPEQSRSANAMGYWNWFRPGDQARDAGEPALIAAATRAVASELRTDPARIAVAGFSAGAAMAAVMGATYPDLYCGAGVHSGLPHRAAHDVGSAFAAMSSPPAAVADAGPVPLVVVHGDADPTVAPGNGEAVLRSALAGAEPGRLDRTTGRDPGGHGWRRERFTEAGGRVLAESWTVHGLGHAWSGGPAGASYADPAGPDASGAMLAFFGFASEVPAGRRVG</sequence>
<dbReference type="GO" id="GO:0016787">
    <property type="term" value="F:hydrolase activity"/>
    <property type="evidence" value="ECO:0007669"/>
    <property type="project" value="UniProtKB-KW"/>
</dbReference>
<dbReference type="Gene3D" id="3.40.50.1820">
    <property type="entry name" value="alpha/beta hydrolase"/>
    <property type="match status" value="1"/>
</dbReference>
<feature type="compositionally biased region" description="Low complexity" evidence="3">
    <location>
        <begin position="41"/>
        <end position="60"/>
    </location>
</feature>
<name>A0A4R6UZW7_9PSEU</name>
<dbReference type="InterPro" id="IPR010126">
    <property type="entry name" value="Esterase_phb"/>
</dbReference>
<keyword evidence="1" id="KW-0732">Signal</keyword>
<dbReference type="Pfam" id="PF10503">
    <property type="entry name" value="Esterase_PHB"/>
    <property type="match status" value="1"/>
</dbReference>
<dbReference type="EMBL" id="SNYO01000008">
    <property type="protein sequence ID" value="TDQ51699.1"/>
    <property type="molecule type" value="Genomic_DNA"/>
</dbReference>
<feature type="compositionally biased region" description="Gly residues" evidence="3">
    <location>
        <begin position="28"/>
        <end position="40"/>
    </location>
</feature>
<proteinExistence type="predicted"/>
<accession>A0A4R6UZW7</accession>
<organism evidence="4 5">
    <name type="scientific">Actinomycetospora succinea</name>
    <dbReference type="NCBI Taxonomy" id="663603"/>
    <lineage>
        <taxon>Bacteria</taxon>
        <taxon>Bacillati</taxon>
        <taxon>Actinomycetota</taxon>
        <taxon>Actinomycetes</taxon>
        <taxon>Pseudonocardiales</taxon>
        <taxon>Pseudonocardiaceae</taxon>
        <taxon>Actinomycetospora</taxon>
    </lineage>
</organism>